<keyword evidence="5" id="KW-0046">Antibiotic resistance</keyword>
<feature type="transmembrane region" description="Helical" evidence="6">
    <location>
        <begin position="234"/>
        <end position="252"/>
    </location>
</feature>
<evidence type="ECO:0000313" key="9">
    <source>
        <dbReference type="Proteomes" id="UP000606172"/>
    </source>
</evidence>
<keyword evidence="3 6" id="KW-1133">Transmembrane helix</keyword>
<evidence type="ECO:0000256" key="4">
    <source>
        <dbReference type="ARBA" id="ARBA00023136"/>
    </source>
</evidence>
<evidence type="ECO:0000259" key="7">
    <source>
        <dbReference type="PROSITE" id="PS51012"/>
    </source>
</evidence>
<feature type="transmembrane region" description="Helical" evidence="6">
    <location>
        <begin position="108"/>
        <end position="141"/>
    </location>
</feature>
<feature type="transmembrane region" description="Helical" evidence="6">
    <location>
        <begin position="67"/>
        <end position="88"/>
    </location>
</feature>
<keyword evidence="2 6" id="KW-0812">Transmembrane</keyword>
<feature type="transmembrane region" description="Helical" evidence="6">
    <location>
        <begin position="148"/>
        <end position="172"/>
    </location>
</feature>
<dbReference type="GO" id="GO:0043190">
    <property type="term" value="C:ATP-binding cassette (ABC) transporter complex"/>
    <property type="evidence" value="ECO:0007669"/>
    <property type="project" value="InterPro"/>
</dbReference>
<keyword evidence="9" id="KW-1185">Reference proteome</keyword>
<dbReference type="InterPro" id="IPR051784">
    <property type="entry name" value="Nod_factor_ABC_transporter"/>
</dbReference>
<comment type="caution">
    <text evidence="8">The sequence shown here is derived from an EMBL/GenBank/DDBJ whole genome shotgun (WGS) entry which is preliminary data.</text>
</comment>
<evidence type="ECO:0000313" key="8">
    <source>
        <dbReference type="EMBL" id="GII96032.1"/>
    </source>
</evidence>
<dbReference type="GO" id="GO:0140359">
    <property type="term" value="F:ABC-type transporter activity"/>
    <property type="evidence" value="ECO:0007669"/>
    <property type="project" value="InterPro"/>
</dbReference>
<comment type="similarity">
    <text evidence="6">Belongs to the ABC-2 integral membrane protein family.</text>
</comment>
<keyword evidence="6" id="KW-0813">Transport</keyword>
<dbReference type="GO" id="GO:0046677">
    <property type="term" value="P:response to antibiotic"/>
    <property type="evidence" value="ECO:0007669"/>
    <property type="project" value="UniProtKB-KW"/>
</dbReference>
<name>A0A919VB23_9ACTN</name>
<comment type="subcellular location">
    <subcellularLocation>
        <location evidence="6">Cell membrane</location>
        <topology evidence="6">Multi-pass membrane protein</topology>
    </subcellularLocation>
    <subcellularLocation>
        <location evidence="1">Membrane</location>
        <topology evidence="1">Multi-pass membrane protein</topology>
    </subcellularLocation>
</comment>
<dbReference type="PROSITE" id="PS51012">
    <property type="entry name" value="ABC_TM2"/>
    <property type="match status" value="1"/>
</dbReference>
<dbReference type="InterPro" id="IPR047817">
    <property type="entry name" value="ABC2_TM_bact-type"/>
</dbReference>
<evidence type="ECO:0000256" key="3">
    <source>
        <dbReference type="ARBA" id="ARBA00022989"/>
    </source>
</evidence>
<dbReference type="InterPro" id="IPR013525">
    <property type="entry name" value="ABC2_TM"/>
</dbReference>
<accession>A0A919VB23</accession>
<dbReference type="AlphaFoldDB" id="A0A919VB23"/>
<dbReference type="Pfam" id="PF01061">
    <property type="entry name" value="ABC2_membrane"/>
    <property type="match status" value="1"/>
</dbReference>
<feature type="domain" description="ABC transmembrane type-2" evidence="7">
    <location>
        <begin position="35"/>
        <end position="259"/>
    </location>
</feature>
<feature type="transmembrane region" description="Helical" evidence="6">
    <location>
        <begin position="178"/>
        <end position="197"/>
    </location>
</feature>
<dbReference type="Proteomes" id="UP000606172">
    <property type="component" value="Unassembled WGS sequence"/>
</dbReference>
<dbReference type="PANTHER" id="PTHR43229">
    <property type="entry name" value="NODULATION PROTEIN J"/>
    <property type="match status" value="1"/>
</dbReference>
<dbReference type="PIRSF" id="PIRSF006648">
    <property type="entry name" value="DrrB"/>
    <property type="match status" value="1"/>
</dbReference>
<feature type="transmembrane region" description="Helical" evidence="6">
    <location>
        <begin position="35"/>
        <end position="55"/>
    </location>
</feature>
<proteinExistence type="inferred from homology"/>
<protein>
    <recommendedName>
        <fullName evidence="6">Transport permease protein</fullName>
    </recommendedName>
</protein>
<evidence type="ECO:0000256" key="1">
    <source>
        <dbReference type="ARBA" id="ARBA00004141"/>
    </source>
</evidence>
<dbReference type="InterPro" id="IPR000412">
    <property type="entry name" value="ABC_2_transport"/>
</dbReference>
<evidence type="ECO:0000256" key="2">
    <source>
        <dbReference type="ARBA" id="ARBA00022692"/>
    </source>
</evidence>
<keyword evidence="4 6" id="KW-0472">Membrane</keyword>
<dbReference type="EMBL" id="BOOW01000041">
    <property type="protein sequence ID" value="GII96032.1"/>
    <property type="molecule type" value="Genomic_DNA"/>
</dbReference>
<gene>
    <name evidence="8" type="ORF">Ssi02_62630</name>
</gene>
<keyword evidence="6" id="KW-1003">Cell membrane</keyword>
<reference evidence="8" key="1">
    <citation type="submission" date="2021-01" db="EMBL/GenBank/DDBJ databases">
        <title>Whole genome shotgun sequence of Sinosporangium siamense NBRC 109515.</title>
        <authorList>
            <person name="Komaki H."/>
            <person name="Tamura T."/>
        </authorList>
    </citation>
    <scope>NUCLEOTIDE SEQUENCE</scope>
    <source>
        <strain evidence="8">NBRC 109515</strain>
    </source>
</reference>
<dbReference type="RefSeq" id="WP_204031057.1">
    <property type="nucleotide sequence ID" value="NZ_BOOW01000041.1"/>
</dbReference>
<organism evidence="8 9">
    <name type="scientific">Sinosporangium siamense</name>
    <dbReference type="NCBI Taxonomy" id="1367973"/>
    <lineage>
        <taxon>Bacteria</taxon>
        <taxon>Bacillati</taxon>
        <taxon>Actinomycetota</taxon>
        <taxon>Actinomycetes</taxon>
        <taxon>Streptosporangiales</taxon>
        <taxon>Streptosporangiaceae</taxon>
        <taxon>Sinosporangium</taxon>
    </lineage>
</organism>
<dbReference type="PANTHER" id="PTHR43229:SF3">
    <property type="entry name" value="ABC-TYPE MULTIDRUG TRANSPORT SYSTEM, PERMEASE COMPONENT"/>
    <property type="match status" value="1"/>
</dbReference>
<feature type="transmembrane region" description="Helical" evidence="6">
    <location>
        <begin position="204"/>
        <end position="222"/>
    </location>
</feature>
<evidence type="ECO:0000256" key="6">
    <source>
        <dbReference type="RuleBase" id="RU361157"/>
    </source>
</evidence>
<evidence type="ECO:0000256" key="5">
    <source>
        <dbReference type="ARBA" id="ARBA00023251"/>
    </source>
</evidence>
<sequence>MSLSPNSAVSLDRKRQAVHIQLADLLLIQLSNYRWSWRGMVVTGVAAPLMTLVAVGLPAKQYGTDALAYVLVGSIVLSLMFQIMNQVAHNFSFMKAMGMLDYFATLPVYRFLLIIATVLAFLLMAVPSLLVTLVFGVLVLGVPLQISPLALVVIPLCALPLAGIGALIGLTAPSPQEVGPFTLLLTIVLLFLGPVVLPPVTLPDWLLALGHVSPSGYAASALRQAMVGPVTGRLWLDLAVLAGLAAAVLWAVGRKITWQPR</sequence>